<proteinExistence type="predicted"/>
<dbReference type="SUPFAM" id="SSF55729">
    <property type="entry name" value="Acyl-CoA N-acyltransferases (Nat)"/>
    <property type="match status" value="1"/>
</dbReference>
<dbReference type="OrthoDB" id="2348079at2759"/>
<gene>
    <name evidence="3" type="ORF">BCR41DRAFT_350066</name>
</gene>
<evidence type="ECO:0000259" key="2">
    <source>
        <dbReference type="Pfam" id="PF00583"/>
    </source>
</evidence>
<dbReference type="GO" id="GO:0016747">
    <property type="term" value="F:acyltransferase activity, transferring groups other than amino-acyl groups"/>
    <property type="evidence" value="ECO:0007669"/>
    <property type="project" value="InterPro"/>
</dbReference>
<dbReference type="InParanoid" id="A0A1Y2GSM6"/>
<feature type="region of interest" description="Disordered" evidence="1">
    <location>
        <begin position="1"/>
        <end position="20"/>
    </location>
</feature>
<protein>
    <recommendedName>
        <fullName evidence="2">N-acetyltransferase domain-containing protein</fullName>
    </recommendedName>
</protein>
<dbReference type="Proteomes" id="UP000193648">
    <property type="component" value="Unassembled WGS sequence"/>
</dbReference>
<comment type="caution">
    <text evidence="3">The sequence shown here is derived from an EMBL/GenBank/DDBJ whole genome shotgun (WGS) entry which is preliminary data.</text>
</comment>
<reference evidence="3 4" key="1">
    <citation type="submission" date="2016-07" db="EMBL/GenBank/DDBJ databases">
        <title>Pervasive Adenine N6-methylation of Active Genes in Fungi.</title>
        <authorList>
            <consortium name="DOE Joint Genome Institute"/>
            <person name="Mondo S.J."/>
            <person name="Dannebaum R.O."/>
            <person name="Kuo R.C."/>
            <person name="Labutti K."/>
            <person name="Haridas S."/>
            <person name="Kuo A."/>
            <person name="Salamov A."/>
            <person name="Ahrendt S.R."/>
            <person name="Lipzen A."/>
            <person name="Sullivan W."/>
            <person name="Andreopoulos W.B."/>
            <person name="Clum A."/>
            <person name="Lindquist E."/>
            <person name="Daum C."/>
            <person name="Ramamoorthy G.K."/>
            <person name="Gryganskyi A."/>
            <person name="Culley D."/>
            <person name="Magnuson J.K."/>
            <person name="James T.Y."/>
            <person name="O'Malley M.A."/>
            <person name="Stajich J.E."/>
            <person name="Spatafora J.W."/>
            <person name="Visel A."/>
            <person name="Grigoriev I.V."/>
        </authorList>
    </citation>
    <scope>NUCLEOTIDE SEQUENCE [LARGE SCALE GENOMIC DNA]</scope>
    <source>
        <strain evidence="3 4">NRRL 3116</strain>
    </source>
</reference>
<keyword evidence="4" id="KW-1185">Reference proteome</keyword>
<dbReference type="InterPro" id="IPR016181">
    <property type="entry name" value="Acyl_CoA_acyltransferase"/>
</dbReference>
<dbReference type="RefSeq" id="XP_021883064.1">
    <property type="nucleotide sequence ID" value="XM_022023597.1"/>
</dbReference>
<dbReference type="Gene3D" id="3.40.630.30">
    <property type="match status" value="1"/>
</dbReference>
<sequence>MTVDNTLADPSNGNSGTPSILITVPIRPPVRSAALSNVSTGASSSLTNLADGPVEKVIFRHGKAEDAALMTEMQFSNYILHYRGILPKGFFDSLDPVSMTGYHTKRMAHPVEKREMVYVVAERINPRTNEHEVIGMSQAMAPYWKRAYNHRFYEGWSQNDFDCEIDTLYVKIGVQGGGVGRKLVLGALKEAYERLNMRKGVIIWTLMANTQGRAFYIRIGCEEVAIRTLDLVGVPCECVGYAFRKVGEAIGVE</sequence>
<dbReference type="AlphaFoldDB" id="A0A1Y2GSM6"/>
<evidence type="ECO:0000313" key="3">
    <source>
        <dbReference type="EMBL" id="ORZ21813.1"/>
    </source>
</evidence>
<organism evidence="3 4">
    <name type="scientific">Lobosporangium transversale</name>
    <dbReference type="NCBI Taxonomy" id="64571"/>
    <lineage>
        <taxon>Eukaryota</taxon>
        <taxon>Fungi</taxon>
        <taxon>Fungi incertae sedis</taxon>
        <taxon>Mucoromycota</taxon>
        <taxon>Mortierellomycotina</taxon>
        <taxon>Mortierellomycetes</taxon>
        <taxon>Mortierellales</taxon>
        <taxon>Mortierellaceae</taxon>
        <taxon>Lobosporangium</taxon>
    </lineage>
</organism>
<dbReference type="EMBL" id="MCFF01000011">
    <property type="protein sequence ID" value="ORZ21813.1"/>
    <property type="molecule type" value="Genomic_DNA"/>
</dbReference>
<feature type="domain" description="N-acetyltransferase" evidence="2">
    <location>
        <begin position="152"/>
        <end position="219"/>
    </location>
</feature>
<evidence type="ECO:0000313" key="4">
    <source>
        <dbReference type="Proteomes" id="UP000193648"/>
    </source>
</evidence>
<evidence type="ECO:0000256" key="1">
    <source>
        <dbReference type="SAM" id="MobiDB-lite"/>
    </source>
</evidence>
<accession>A0A1Y2GSM6</accession>
<dbReference type="InterPro" id="IPR000182">
    <property type="entry name" value="GNAT_dom"/>
</dbReference>
<dbReference type="GeneID" id="33565441"/>
<dbReference type="Pfam" id="PF00583">
    <property type="entry name" value="Acetyltransf_1"/>
    <property type="match status" value="1"/>
</dbReference>
<name>A0A1Y2GSM6_9FUNG</name>